<reference evidence="1" key="1">
    <citation type="journal article" date="2014" name="Int. J. Syst. Evol. Microbiol.">
        <title>Complete genome sequence of Corynebacterium casei LMG S-19264T (=DSM 44701T), isolated from a smear-ripened cheese.</title>
        <authorList>
            <consortium name="US DOE Joint Genome Institute (JGI-PGF)"/>
            <person name="Walter F."/>
            <person name="Albersmeier A."/>
            <person name="Kalinowski J."/>
            <person name="Ruckert C."/>
        </authorList>
    </citation>
    <scope>NUCLEOTIDE SEQUENCE</scope>
    <source>
        <strain evidence="1">NBRC 108769</strain>
    </source>
</reference>
<proteinExistence type="predicted"/>
<dbReference type="Proteomes" id="UP001156666">
    <property type="component" value="Unassembled WGS sequence"/>
</dbReference>
<dbReference type="EMBL" id="BSOH01000003">
    <property type="protein sequence ID" value="GLR16042.1"/>
    <property type="molecule type" value="Genomic_DNA"/>
</dbReference>
<sequence>MINPAGDSQKYKCMIQLTNYTGEGAYIVVSVLDKDKNYLKTLHVLGDDKEWYPDIPAWWQFHSSDRQTPIDGITGATIAGGERSIFPLEIDNSLVDSGNFLRFETSVEHQDYHEEDLQLPLTTETLSGKFEGKGYIRYVRLIANK</sequence>
<comment type="caution">
    <text evidence="1">The sequence shown here is derived from an EMBL/GenBank/DDBJ whole genome shotgun (WGS) entry which is preliminary data.</text>
</comment>
<name>A0AA37SMG7_9BACT</name>
<evidence type="ECO:0000313" key="2">
    <source>
        <dbReference type="Proteomes" id="UP001156666"/>
    </source>
</evidence>
<dbReference type="Pfam" id="PF10029">
    <property type="entry name" value="DUF2271"/>
    <property type="match status" value="1"/>
</dbReference>
<reference evidence="1" key="2">
    <citation type="submission" date="2023-01" db="EMBL/GenBank/DDBJ databases">
        <title>Draft genome sequence of Portibacter lacus strain NBRC 108769.</title>
        <authorList>
            <person name="Sun Q."/>
            <person name="Mori K."/>
        </authorList>
    </citation>
    <scope>NUCLEOTIDE SEQUENCE</scope>
    <source>
        <strain evidence="1">NBRC 108769</strain>
    </source>
</reference>
<dbReference type="AlphaFoldDB" id="A0AA37SMG7"/>
<evidence type="ECO:0000313" key="1">
    <source>
        <dbReference type="EMBL" id="GLR16042.1"/>
    </source>
</evidence>
<keyword evidence="2" id="KW-1185">Reference proteome</keyword>
<gene>
    <name evidence="1" type="ORF">GCM10007940_06570</name>
</gene>
<organism evidence="1 2">
    <name type="scientific">Portibacter lacus</name>
    <dbReference type="NCBI Taxonomy" id="1099794"/>
    <lineage>
        <taxon>Bacteria</taxon>
        <taxon>Pseudomonadati</taxon>
        <taxon>Bacteroidota</taxon>
        <taxon>Saprospiria</taxon>
        <taxon>Saprospirales</taxon>
        <taxon>Haliscomenobacteraceae</taxon>
        <taxon>Portibacter</taxon>
    </lineage>
</organism>
<dbReference type="InterPro" id="IPR014469">
    <property type="entry name" value="DUF2271"/>
</dbReference>
<evidence type="ECO:0008006" key="3">
    <source>
        <dbReference type="Google" id="ProtNLM"/>
    </source>
</evidence>
<protein>
    <recommendedName>
        <fullName evidence="3">DUF2271 domain-containing protein</fullName>
    </recommendedName>
</protein>
<accession>A0AA37SMG7</accession>